<feature type="compositionally biased region" description="Low complexity" evidence="1">
    <location>
        <begin position="52"/>
        <end position="65"/>
    </location>
</feature>
<organism evidence="2 3">
    <name type="scientific">Lynx pardinus</name>
    <name type="common">Iberian lynx</name>
    <name type="synonym">Felis pardina</name>
    <dbReference type="NCBI Taxonomy" id="191816"/>
    <lineage>
        <taxon>Eukaryota</taxon>
        <taxon>Metazoa</taxon>
        <taxon>Chordata</taxon>
        <taxon>Craniata</taxon>
        <taxon>Vertebrata</taxon>
        <taxon>Euteleostomi</taxon>
        <taxon>Mammalia</taxon>
        <taxon>Eutheria</taxon>
        <taxon>Laurasiatheria</taxon>
        <taxon>Carnivora</taxon>
        <taxon>Feliformia</taxon>
        <taxon>Felidae</taxon>
        <taxon>Felinae</taxon>
        <taxon>Lynx</taxon>
    </lineage>
</organism>
<accession>A0A485PBJ7</accession>
<name>A0A485PBJ7_LYNPA</name>
<dbReference type="Proteomes" id="UP000386466">
    <property type="component" value="Unassembled WGS sequence"/>
</dbReference>
<evidence type="ECO:0000256" key="1">
    <source>
        <dbReference type="SAM" id="MobiDB-lite"/>
    </source>
</evidence>
<reference evidence="2 3" key="1">
    <citation type="submission" date="2019-01" db="EMBL/GenBank/DDBJ databases">
        <authorList>
            <person name="Alioto T."/>
            <person name="Alioto T."/>
        </authorList>
    </citation>
    <scope>NUCLEOTIDE SEQUENCE [LARGE SCALE GENOMIC DNA]</scope>
</reference>
<evidence type="ECO:0000313" key="3">
    <source>
        <dbReference type="Proteomes" id="UP000386466"/>
    </source>
</evidence>
<gene>
    <name evidence="2" type="ORF">LYPA_23C005202</name>
</gene>
<keyword evidence="3" id="KW-1185">Reference proteome</keyword>
<dbReference type="AlphaFoldDB" id="A0A485PBJ7"/>
<dbReference type="EMBL" id="CAAGRJ010030899">
    <property type="protein sequence ID" value="VFV41748.1"/>
    <property type="molecule type" value="Genomic_DNA"/>
</dbReference>
<proteinExistence type="predicted"/>
<evidence type="ECO:0000313" key="2">
    <source>
        <dbReference type="EMBL" id="VFV41748.1"/>
    </source>
</evidence>
<feature type="region of interest" description="Disordered" evidence="1">
    <location>
        <begin position="52"/>
        <end position="74"/>
    </location>
</feature>
<sequence>MQPEQIWAFSSPPWSVAGMPLAQQQADTAMGQDTCFMGKPCLSLPPLIQTTSPFHSSPSSSAATSVAIHFSKKV</sequence>
<protein>
    <submittedName>
        <fullName evidence="2">Uncharacterized protein</fullName>
    </submittedName>
</protein>